<dbReference type="InterPro" id="IPR050447">
    <property type="entry name" value="Erg6_SMT_methyltransf"/>
</dbReference>
<dbReference type="SUPFAM" id="SSF53335">
    <property type="entry name" value="S-adenosyl-L-methionine-dependent methyltransferases"/>
    <property type="match status" value="1"/>
</dbReference>
<evidence type="ECO:0000313" key="3">
    <source>
        <dbReference type="EMBL" id="QPI52240.1"/>
    </source>
</evidence>
<dbReference type="PANTHER" id="PTHR44068">
    <property type="entry name" value="ZGC:194242"/>
    <property type="match status" value="1"/>
</dbReference>
<reference evidence="3 4" key="1">
    <citation type="submission" date="2020-11" db="EMBL/GenBank/DDBJ databases">
        <authorList>
            <person name="Sun Q."/>
        </authorList>
    </citation>
    <scope>NUCLEOTIDE SEQUENCE [LARGE SCALE GENOMIC DNA]</scope>
    <source>
        <strain evidence="3 4">P8398</strain>
    </source>
</reference>
<dbReference type="EMBL" id="CP065053">
    <property type="protein sequence ID" value="QPI52240.1"/>
    <property type="molecule type" value="Genomic_DNA"/>
</dbReference>
<dbReference type="RefSeq" id="WP_206091722.1">
    <property type="nucleotide sequence ID" value="NZ_CP065053.1"/>
</dbReference>
<dbReference type="GO" id="GO:0008168">
    <property type="term" value="F:methyltransferase activity"/>
    <property type="evidence" value="ECO:0007669"/>
    <property type="project" value="UniProtKB-KW"/>
</dbReference>
<sequence>MDSELSKHQAQEMHSTVTDMYTEVNNELGNRYQPFLNYGYGYPEGAPPMPLLEAQDRDFQISAQLYHFVTSATSLPGKDIVEVGSGRGGGSYYMKKYCGARSVVGLEYLGQSVDIARNSFAIDGLSFVQGDAEQLPFDTASKDVVVNIESSHCYPNLDSFYSETLRILKPGGYFCYADLVTPEKSREIEAKLRKLPVELARCRDITANVLASLAADNARKVALIKDMDLSEARAGWWLNEWACVGTTIWDELNHGQLVYVSYALMKI</sequence>
<evidence type="ECO:0000256" key="1">
    <source>
        <dbReference type="ARBA" id="ARBA00022679"/>
    </source>
</evidence>
<feature type="domain" description="Methyltransferase type 11" evidence="2">
    <location>
        <begin position="81"/>
        <end position="175"/>
    </location>
</feature>
<dbReference type="InterPro" id="IPR029063">
    <property type="entry name" value="SAM-dependent_MTases_sf"/>
</dbReference>
<dbReference type="CDD" id="cd02440">
    <property type="entry name" value="AdoMet_MTases"/>
    <property type="match status" value="1"/>
</dbReference>
<dbReference type="PANTHER" id="PTHR44068:SF1">
    <property type="entry name" value="HYPOTHETICAL LOC100005854"/>
    <property type="match status" value="1"/>
</dbReference>
<keyword evidence="1" id="KW-0808">Transferase</keyword>
<keyword evidence="4" id="KW-1185">Reference proteome</keyword>
<organism evidence="3 4">
    <name type="scientific">Massilia antarctica</name>
    <dbReference type="NCBI Taxonomy" id="2765360"/>
    <lineage>
        <taxon>Bacteria</taxon>
        <taxon>Pseudomonadati</taxon>
        <taxon>Pseudomonadota</taxon>
        <taxon>Betaproteobacteria</taxon>
        <taxon>Burkholderiales</taxon>
        <taxon>Oxalobacteraceae</taxon>
        <taxon>Telluria group</taxon>
        <taxon>Massilia</taxon>
    </lineage>
</organism>
<name>A0AA48WJF1_9BURK</name>
<accession>A0AA48WJF1</accession>
<proteinExistence type="predicted"/>
<protein>
    <submittedName>
        <fullName evidence="3">Class I SAM-dependent methyltransferase</fullName>
    </submittedName>
</protein>
<dbReference type="Pfam" id="PF08241">
    <property type="entry name" value="Methyltransf_11"/>
    <property type="match status" value="1"/>
</dbReference>
<dbReference type="Gene3D" id="3.40.50.150">
    <property type="entry name" value="Vaccinia Virus protein VP39"/>
    <property type="match status" value="1"/>
</dbReference>
<gene>
    <name evidence="3" type="ORF">IV454_12595</name>
</gene>
<evidence type="ECO:0000313" key="4">
    <source>
        <dbReference type="Proteomes" id="UP000662888"/>
    </source>
</evidence>
<dbReference type="InterPro" id="IPR013216">
    <property type="entry name" value="Methyltransf_11"/>
</dbReference>
<evidence type="ECO:0000259" key="2">
    <source>
        <dbReference type="Pfam" id="PF08241"/>
    </source>
</evidence>
<dbReference type="GO" id="GO:0032259">
    <property type="term" value="P:methylation"/>
    <property type="evidence" value="ECO:0007669"/>
    <property type="project" value="UniProtKB-KW"/>
</dbReference>
<dbReference type="Proteomes" id="UP000662888">
    <property type="component" value="Chromosome"/>
</dbReference>
<keyword evidence="3" id="KW-0489">Methyltransferase</keyword>